<protein>
    <submittedName>
        <fullName evidence="2">Unannotated protein</fullName>
    </submittedName>
</protein>
<evidence type="ECO:0000313" key="2">
    <source>
        <dbReference type="EMBL" id="CAB4598061.1"/>
    </source>
</evidence>
<feature type="compositionally biased region" description="Basic and acidic residues" evidence="1">
    <location>
        <begin position="11"/>
        <end position="43"/>
    </location>
</feature>
<sequence length="235" mass="25604">MVREIACPGVREGDRRVDGLSGEERTDGPTDRHPAANHNHVESIPRNPMALNKIDDGSRGARERCHNSSCGSKHESPEIRRVEPIGVFRRIDSLQQSVGVEVSGQGQLDDVTRDRGIGVELVDNRFNLGLSCVFGQLTSNRRNSYFGTVLMLATDVPLGTWVVADEHGCQAGDDSAFCQTGYSLCEVDLDGGGCRRAVKNLRRHPTLTERGRDTAGSVRSRLSRAPAIPRCRGSA</sequence>
<name>A0A6J6GA49_9ZZZZ</name>
<organism evidence="2">
    <name type="scientific">freshwater metagenome</name>
    <dbReference type="NCBI Taxonomy" id="449393"/>
    <lineage>
        <taxon>unclassified sequences</taxon>
        <taxon>metagenomes</taxon>
        <taxon>ecological metagenomes</taxon>
    </lineage>
</organism>
<feature type="region of interest" description="Disordered" evidence="1">
    <location>
        <begin position="207"/>
        <end position="235"/>
    </location>
</feature>
<reference evidence="2" key="1">
    <citation type="submission" date="2020-05" db="EMBL/GenBank/DDBJ databases">
        <authorList>
            <person name="Chiriac C."/>
            <person name="Salcher M."/>
            <person name="Ghai R."/>
            <person name="Kavagutti S V."/>
        </authorList>
    </citation>
    <scope>NUCLEOTIDE SEQUENCE</scope>
</reference>
<dbReference type="EMBL" id="CAEZUE010000128">
    <property type="protein sequence ID" value="CAB4598061.1"/>
    <property type="molecule type" value="Genomic_DNA"/>
</dbReference>
<accession>A0A6J6GA49</accession>
<feature type="region of interest" description="Disordered" evidence="1">
    <location>
        <begin position="1"/>
        <end position="77"/>
    </location>
</feature>
<feature type="compositionally biased region" description="Basic and acidic residues" evidence="1">
    <location>
        <begin position="53"/>
        <end position="77"/>
    </location>
</feature>
<gene>
    <name evidence="2" type="ORF">UFOPK1788_00911</name>
</gene>
<proteinExistence type="predicted"/>
<evidence type="ECO:0000256" key="1">
    <source>
        <dbReference type="SAM" id="MobiDB-lite"/>
    </source>
</evidence>
<dbReference type="AlphaFoldDB" id="A0A6J6GA49"/>